<dbReference type="Pfam" id="PF18895">
    <property type="entry name" value="T4SS_pilin"/>
    <property type="match status" value="1"/>
</dbReference>
<keyword evidence="1" id="KW-0472">Membrane</keyword>
<proteinExistence type="predicted"/>
<feature type="transmembrane region" description="Helical" evidence="1">
    <location>
        <begin position="89"/>
        <end position="111"/>
    </location>
</feature>
<accession>A0A419DGK2</accession>
<gene>
    <name evidence="2" type="ORF">C4544_00210</name>
</gene>
<reference evidence="2" key="2">
    <citation type="submission" date="2018-03" db="EMBL/GenBank/DDBJ databases">
        <authorList>
            <person name="Momper L."/>
        </authorList>
    </citation>
    <scope>NUCLEOTIDE SEQUENCE</scope>
    <source>
        <strain evidence="2">SURF_29</strain>
    </source>
</reference>
<dbReference type="AlphaFoldDB" id="A0A419DGK2"/>
<evidence type="ECO:0000313" key="2">
    <source>
        <dbReference type="EMBL" id="RJO62263.1"/>
    </source>
</evidence>
<sequence length="116" mass="11829">MKEKIAATASAITYAVTAGITYAQTPTPAPDIPVKQGGSLGDIVDFIRIVGGWLVFAAGALAVVFLVIGGIQYMASAGNAEKAAAAKKTIIYSLIGVAVIALSYFLVSVVLDLLNA</sequence>
<keyword evidence="1" id="KW-0812">Transmembrane</keyword>
<organism evidence="2">
    <name type="scientific">candidate division WS5 bacterium</name>
    <dbReference type="NCBI Taxonomy" id="2093353"/>
    <lineage>
        <taxon>Bacteria</taxon>
        <taxon>candidate division WS5</taxon>
    </lineage>
</organism>
<protein>
    <submittedName>
        <fullName evidence="2">Uncharacterized protein</fullName>
    </submittedName>
</protein>
<evidence type="ECO:0000256" key="1">
    <source>
        <dbReference type="SAM" id="Phobius"/>
    </source>
</evidence>
<dbReference type="InterPro" id="IPR043993">
    <property type="entry name" value="T4SS_pilin"/>
</dbReference>
<comment type="caution">
    <text evidence="2">The sequence shown here is derived from an EMBL/GenBank/DDBJ whole genome shotgun (WGS) entry which is preliminary data.</text>
</comment>
<dbReference type="EMBL" id="QZJW01000002">
    <property type="protein sequence ID" value="RJO62263.1"/>
    <property type="molecule type" value="Genomic_DNA"/>
</dbReference>
<reference evidence="2" key="1">
    <citation type="journal article" date="2017" name="ISME J.">
        <title>Energy and carbon metabolisms in a deep terrestrial subsurface fluid microbial community.</title>
        <authorList>
            <person name="Momper L."/>
            <person name="Jungbluth S.P."/>
            <person name="Lee M.D."/>
            <person name="Amend J.P."/>
        </authorList>
    </citation>
    <scope>NUCLEOTIDE SEQUENCE [LARGE SCALE GENOMIC DNA]</scope>
    <source>
        <strain evidence="2">SURF_29</strain>
    </source>
</reference>
<keyword evidence="1" id="KW-1133">Transmembrane helix</keyword>
<name>A0A419DGK2_9BACT</name>
<feature type="transmembrane region" description="Helical" evidence="1">
    <location>
        <begin position="47"/>
        <end position="68"/>
    </location>
</feature>
<dbReference type="Proteomes" id="UP000285655">
    <property type="component" value="Unassembled WGS sequence"/>
</dbReference>